<proteinExistence type="predicted"/>
<dbReference type="OrthoDB" id="2582440at2"/>
<feature type="domain" description="Cadherin" evidence="2">
    <location>
        <begin position="4327"/>
        <end position="4419"/>
    </location>
</feature>
<dbReference type="PANTHER" id="PTHR45739:SF8">
    <property type="entry name" value="FRAS1-RELATED EXTRACELLULAR MATRIX PROTEIN 1"/>
    <property type="match status" value="1"/>
</dbReference>
<dbReference type="Proteomes" id="UP000252081">
    <property type="component" value="Unassembled WGS sequence"/>
</dbReference>
<reference evidence="3 4" key="1">
    <citation type="submission" date="2018-07" db="EMBL/GenBank/DDBJ databases">
        <title>A draft genome of a endophytic bacteria, a new species of Pedobacter.</title>
        <authorList>
            <person name="Zhang Z.D."/>
            <person name="Chen Z.J."/>
        </authorList>
    </citation>
    <scope>NUCLEOTIDE SEQUENCE [LARGE SCALE GENOMIC DNA]</scope>
    <source>
        <strain evidence="3 4">RS10</strain>
    </source>
</reference>
<feature type="region of interest" description="Disordered" evidence="1">
    <location>
        <begin position="1718"/>
        <end position="1759"/>
    </location>
</feature>
<dbReference type="EMBL" id="QNQU01000002">
    <property type="protein sequence ID" value="RBQ11287.1"/>
    <property type="molecule type" value="Genomic_DNA"/>
</dbReference>
<sequence>MKKGLLILAIISLFFAVNVFGQAARYLINPGFEIPFITCTDGPSWNVLPQTQVTGWFSNDNATRGKVECGRGTGSLTNAIEIWLSDYSGVKSHSGRQLAEVNAWVSAGLYQELCLLPNETVTFSIWHRKTIDDKNVERLRIELIDPASGATIGTASSTHDAEYGKWLLYSGTVTNNGVQGTRRLGVFGARLNAQGTTAGLGQDLGNLIDDADVDLKPLADVRRFTSQAITEGSPTNGSTNLELFISGNLKSEATVTISKTGGAARYGIDYTIGTPTRGSISVDQDDNITLTLPAGDYDISTATGSTAGRISIPFTALADNVPEGAGENVTYTITNTTGGGAGNPNLDMAYNIGGYSAGCSVVVGKASFDIVESPVVLSGTLFNDADGLKDGAVNGVSTNIANQMFVKLVSGTTVVASKAISASGIFSFNATEVPNGTYSLRIGTTTNSSTSLPVNSTGNWIFTGEGLTTGGDGTPDGMINGVIINSNTVVQNANFGAERLPLTNNVTAAPRSNPGGTLKVQVPTLNGYDDEDYYFFQSPNNLTGTDIIINSLPTAAMGVLYYDGIAVTVNQVIRAYEPTLLLFDPANGALTATFTFSYRDRALMPSASPGTVTMPFTDLVLSGTTYNDADGGTIFGTATNTIGTNTLYANLVSNAGLVVKSAAVSPSGTYSFGTADGVTANTTFVIAVSNGVQAIGSTVNVTLANAANTAEGSSASGDGTPDGKTSISVLAANIAGINFGIDQKPSANNTSATFTTPAGTNTVAVPTLTGSDPEDGAYNGTSNSNTIKIVTLPGTGTLFYNAIAVTAGQTIVNYNPALLRYDPPGAGTFTFTFSEVDKAAVSSNAATVSMTFNALPDAVNDMVSTNEDVTFNGNVSTNDVQSADGGNLFTKETNPVNGTVVFNADGTFTYTPNANYFGSDSFTYKLCDANNDCDIATVSITVVSVNDLPVATADNASGNEDTPITGNVATNDILSGDGGNVWALVGTNGGAAKGTVSFNADGTYTYTPAANFNGTDAFTYRLCDANNDCVTATVSITVNPVNDAPQASDITNTATLKSAAGPKTIDPLTATDIDGTISSYKILTIPTAAQGTLTLADNTPVTAGQTLTPAQAAGLKFNPNTLFNGNATFSFAAIDNSGASSNTANYTIPVSVTDTDKDGVPDGIDLDDDNDGIPDTVEGTGDFDRDGIPNYLDVDADNDGIVDAIESDGNPNNDPNKDGRYGIGAFVDANGNGLQDAVDPAAGGTAIVIGDKDKDGKPNYLDLDSDADGIPDNFESVFFIPDSENDGFIGTGQITDADGDGLSDLNDPDFVVINPNFNVDRDGDGLSNYLDIDADNDGIVDNVEGLATANYVAPKGLDTDGDGIDNAYDVNNGGIASGYSNVDGGEAADYVDGDADNDGFRDWLENNVESPLEVDNFNNRTGAAGPDGFMDLTPDSDGDGLQDIFDLDNGNNSPIGYATNAGQKPTDMPATQSTGGERDWRSTVDYDKDGVPDGLDLDDDNDGILDTVDGMQDTAGIDGLPNYHDLDSDGDGVPDVIEAGGSDPDNNGLPGIGLIGPNDVDANGVPKLANGGYSPPDTDGDGFPNFLDLDSDNDGINDVIENRGTDADGDGKVGSGAINDFDNDGIADVADDYNNLTGSLAGQPSGTPVTVKDNDNDGIPNYLDLDSDNDGIKDQLEGAGDTDGDGIPNFLDLDSDGDGIPDNIEAQSTAGYIAPSGVDANRDGLDDAYGPNGITPVNTDGTDQPDYLDLDSDNDNDSDTLEAYDTDNNGVANVVALGSDADKDGLDDAFDNNDSAYNPTNAQTPDSFPNLDTPATPERDWREDYNIAPVATVPAAIALVEDTPKALSGISFADADAGNLNVVVTISVPAGQGTLTATAEPGIAITGTGSNAIILTGSTSSINAFIAASKVTYAPAENANGTVTLTVSINDQGNTGGPALTDTKTSNLNIQSVNDLPTVADISKNGTEDNNVPFTTADFNSKFSDLDGTLAKIKILSLPTAAQGFLKLNNVNVTVGQEISSADLANLVFVPAPNFNGNVSFGYNGSDGVDYAITPANVNITIASINDNPVVAAVAEAGTEDVTLNFAPGDFTSNFTDADGDALAKIQIISLPPANQGVLKLNGVDILAGQEISAANLANITFVPAPNFNGPVTFKWNGSDGTAYATTPNNINITIASVNDLPTVTNINLTTSEDVNLQFAPGNFTSNFTDTEGDALAKIQVQDLPDPDQGRLLINGAPVSAGQEINVADLGKLVFAPEPNFNGNVNFKWSGSDGTGYSNQADVNITVTPVNDQPVITDIAKSGNEDTVIPFTAADFSSQFTDVDNNSLSKIQIVSLPAANQGILKLNGVDIVAGQEIVTADLANITFVPAPNFNGNASFKWNGSDGSAYATAANVNISILPVNDNPVAVNDLATTNEDVTLIRTAGNGLLSNDSDVDAGNNLNIIGFTYPGITGTPAIGSPFTIPGVGSITINADGSYTFEPLANYSSSVPVITYTVSDGNGGTATGTLTIGITPVNDAPVASNDTNTSGEDVILDVTAANGLLANDTDVDAGTTLLITSYTIAGISGTQNVGAPVSIPGVGLLTINNNGSYRFEPAANYNGAVPVITYTLSDGNGGTANATLSLNITPVNDNPVTVNDVATTSEDVAITRLASNGLLSNDTDVDNGNILTITGFTYPGITGTPVMGSPFTVPGVGSITINADGSYSFTPASNYNGAVPVFTYTISDGNGGTATGTLTINITAVNDAPVANNDSNNTPEDVILNVTAGNGLLANDTDVDAGTTLTVTGYTIAGIAATQPVGTPVLIAGVGTLTINADGSYRFEPQANYNGAVPVLTYTISDGNGGTSSANLSLNVTAVNDNPVAVNDVAIINEDAILNRTAANGLLSNDSDVDAGTILTVTGFTYPGITGTPVIGSPFTIPGAGNITINADGSYTFTPVTDYDGPVPVITYTVADGSGGTATATLTISIVPQNDPPVVSNITKTGAEDVSVNFTAADFTGKFSDAENNALSKIKIISLPGNGLLKLNGVNITVDQEINATDLANITFIPNPDFNGTATFKWNGSDGSVYAGTPADVVININPVNDIPVAGNDVASMIQNSGTLTGNTPGLLANDTDIDLNTLSITAYTVSGSAITPVVGTPFTIPGVGDITINASGSYAFTPLATFSGNVPTITYTVSDGNGGSANANFNITVLSNNQAPVAGNDINSMAEDGVPVSASLLGNDSDPDNDPISITRYSIDGINGDQNVGVPVLIPNVGTITINANGNYTFAPEPNYNGTVPTITYTLADNPTIRFSGATPAETSATLKITVNPVNDPPVVNNDTETITEDSPGITKNAANGLLVNDSDVDAGTTLTIADYSVAGIAGTPVLGTPFTIPDVGQITINADGSYAFTAVANYNGSVPVITFNVSDGTATTSGTLTITVTPVNDAPVVSNIAKTGTEDVTVIFAPADFTSKFSDVDAGNTLAQIEVVTLPASGKLFLNGNPVAIGQQINAADLGNITFVPDANFNGTVSFKWNGSDGSVYAGVAADVTITIDPVNDLPVINSENETIAEDAAGITKTAANGLLANDSDADAGTTLTITGYSVAGIPGTPSMGVPFNIPGVGEISINADGSYTFKPAADYNGTVPVMTYTVSDGTVTTNGTLAITVTPVNDAPVVANISKTGTEDATVTFSPTDFTSKFSDVDAGSTLAQIEVVTLPANGKLLLNGNPVTAGQQINAADLGNITFVPDANFNGTISFKWNGSDGSAYAGTAADVSITITPVNDQPIVNSETETIAEDAPGITKTAINGLLANDSDVDAGTTLTIIGYSVAGIPGTPSVGAPFNIPGVGEISINADGSYTFKPTTNYNGTVPLITYVVSDGTTTTNGTLAITVNPVNDAPVAVDDMATVTEDDNLTVTLANGLLSNDTDADTGTILSVTGFTYPGITGTPIIGMPFAITGVGTITINADGSYVFVPNANYSGSVPVITYTISDGSLTASAKLSISINAVNDLPVAVNDVGTVTEDVVLNVAAGAGLLSNDTDADQNTLIISGYTVAGITTTPVMGTPFEVLNAAGQKTGSITINANGSYSFSPELNYNGPVPVITYTISDGNGGTATATLTLGITAVNDAPTAQNDAGKTNEDNALTVTASTGLLANDTDTDGDALTITGYAIAGMTGNQTLNTDVNILGAGGVNVGTINIKADGSYTFTTSANYNGPVPVITYTIADGKGATALATLAISITPVNDVPVATAIPPDINTPEDTPLNGLIGASDADGDILTYTLNTAPQNGTVKLNTDGTYTFVPNSNFNGTDSFTVTVSDGNGGTVNVVIPITVTPENDNPTASSPPITTNEDTPVNGMVTASDVDGDALTYVLSTAPAHGQVTLNPDGSYTYVPALNYNGPDSFTITVSDGNGGTAIVNIPVTVTPVNDAPDFNAVPVSISTPEDTSVKGKIDATDVDGDVLKFVVSTPPAHGMLTFNPDGTYTYAPDQNYNGPDGFIVDITDQKGGVTTVTIPITVTPVNDVPVATSPAVSTTEDTPRTGKITATDADGDALGYTITTQPAHGSVVVNPDGTYSYSPALNYNGPDNFTVTVNDGKGGTTTVTVPITVTPVNDVPVASAPSITTPEDTPKNGSITASDVDGNMLSYVVTSQPLHGKVIVNANGTYTYTPDANYNGTDSFTVTVDDGNGGTATVTVPVTITPVNDVPVATAPAITTSEDTPVSSTITASDVDGDVLSYAVTTAPAHGALVMNPDGTYTYTPEPNYNGDDTFTVTVSDGKGGTATVTVPVTITPVNDVPVATAPAITTSEDTPVNGIITASDIDGDALTFAVTTAPAHGTMVINPDGTYTYTPEPNYNGNDTFTVTVSDGKGGTATVTIPVTVTPVNDAPIATAPAITTSEDTPFNGSITASDIDGDALSYAVTTAPAHGTVVINADGTYIYTPEPNYNGNDTFTVTVSDGKGGTATVTIPVTVTPV</sequence>
<feature type="domain" description="Cadherin" evidence="2">
    <location>
        <begin position="4602"/>
        <end position="4699"/>
    </location>
</feature>
<name>A0A366LBM3_9SPHI</name>
<dbReference type="InterPro" id="IPR040853">
    <property type="entry name" value="RapA2_cadherin-like"/>
</dbReference>
<feature type="region of interest" description="Disordered" evidence="1">
    <location>
        <begin position="4320"/>
        <end position="4341"/>
    </location>
</feature>
<dbReference type="Pfam" id="PF17892">
    <property type="entry name" value="Cadherin_5"/>
    <property type="match status" value="5"/>
</dbReference>
<feature type="non-terminal residue" evidence="3">
    <location>
        <position position="4961"/>
    </location>
</feature>
<dbReference type="CDD" id="cd11304">
    <property type="entry name" value="Cadherin_repeat"/>
    <property type="match status" value="4"/>
</dbReference>
<evidence type="ECO:0000313" key="3">
    <source>
        <dbReference type="EMBL" id="RBQ11287.1"/>
    </source>
</evidence>
<dbReference type="InterPro" id="IPR002126">
    <property type="entry name" value="Cadherin-like_dom"/>
</dbReference>
<dbReference type="GO" id="GO:0005509">
    <property type="term" value="F:calcium ion binding"/>
    <property type="evidence" value="ECO:0007669"/>
    <property type="project" value="InterPro"/>
</dbReference>
<feature type="domain" description="Cadherin" evidence="2">
    <location>
        <begin position="4693"/>
        <end position="4790"/>
    </location>
</feature>
<gene>
    <name evidence="3" type="ORF">DRW42_02150</name>
</gene>
<dbReference type="Gene3D" id="4.10.1080.10">
    <property type="entry name" value="TSP type-3 repeat"/>
    <property type="match status" value="2"/>
</dbReference>
<dbReference type="Pfam" id="PF17963">
    <property type="entry name" value="Big_9"/>
    <property type="match status" value="13"/>
</dbReference>
<comment type="caution">
    <text evidence="3">The sequence shown here is derived from an EMBL/GenBank/DDBJ whole genome shotgun (WGS) entry which is preliminary data.</text>
</comment>
<feature type="region of interest" description="Disordered" evidence="1">
    <location>
        <begin position="1783"/>
        <end position="1815"/>
    </location>
</feature>
<evidence type="ECO:0000256" key="1">
    <source>
        <dbReference type="SAM" id="MobiDB-lite"/>
    </source>
</evidence>
<dbReference type="InterPro" id="IPR006644">
    <property type="entry name" value="Cadg"/>
</dbReference>
<dbReference type="PROSITE" id="PS50268">
    <property type="entry name" value="CADHERIN_2"/>
    <property type="match status" value="6"/>
</dbReference>
<dbReference type="GO" id="GO:0007156">
    <property type="term" value="P:homophilic cell adhesion via plasma membrane adhesion molecules"/>
    <property type="evidence" value="ECO:0007669"/>
    <property type="project" value="InterPro"/>
</dbReference>
<feature type="compositionally biased region" description="Acidic residues" evidence="1">
    <location>
        <begin position="1746"/>
        <end position="1759"/>
    </location>
</feature>
<feature type="domain" description="Cadherin" evidence="2">
    <location>
        <begin position="4236"/>
        <end position="4334"/>
    </location>
</feature>
<protein>
    <recommendedName>
        <fullName evidence="2">Cadherin domain-containing protein</fullName>
    </recommendedName>
</protein>
<feature type="compositionally biased region" description="Polar residues" evidence="1">
    <location>
        <begin position="4322"/>
        <end position="4339"/>
    </location>
</feature>
<dbReference type="NCBIfam" id="TIGR01965">
    <property type="entry name" value="VCBS_repeat"/>
    <property type="match status" value="7"/>
</dbReference>
<dbReference type="Gene3D" id="2.60.40.3440">
    <property type="match status" value="10"/>
</dbReference>
<dbReference type="InterPro" id="IPR010221">
    <property type="entry name" value="VCBS_dom"/>
</dbReference>
<dbReference type="SUPFAM" id="SSF103647">
    <property type="entry name" value="TSP type-3 repeat"/>
    <property type="match status" value="3"/>
</dbReference>
<dbReference type="PANTHER" id="PTHR45739">
    <property type="entry name" value="MATRIX PROTEIN, PUTATIVE-RELATED"/>
    <property type="match status" value="1"/>
</dbReference>
<dbReference type="NCBIfam" id="NF012211">
    <property type="entry name" value="tand_rpt_95"/>
    <property type="match status" value="29"/>
</dbReference>
<feature type="domain" description="Cadherin" evidence="2">
    <location>
        <begin position="4784"/>
        <end position="4881"/>
    </location>
</feature>
<dbReference type="GO" id="GO:0016020">
    <property type="term" value="C:membrane"/>
    <property type="evidence" value="ECO:0007669"/>
    <property type="project" value="InterPro"/>
</dbReference>
<dbReference type="SUPFAM" id="SSF49313">
    <property type="entry name" value="Cadherin-like"/>
    <property type="match status" value="1"/>
</dbReference>
<feature type="domain" description="Cadherin" evidence="2">
    <location>
        <begin position="4511"/>
        <end position="4608"/>
    </location>
</feature>
<dbReference type="InterPro" id="IPR028974">
    <property type="entry name" value="TSP_type-3_rpt"/>
</dbReference>
<dbReference type="InterPro" id="IPR015919">
    <property type="entry name" value="Cadherin-like_sf"/>
</dbReference>
<accession>A0A366LBM3</accession>
<evidence type="ECO:0000259" key="2">
    <source>
        <dbReference type="PROSITE" id="PS50268"/>
    </source>
</evidence>
<keyword evidence="4" id="KW-1185">Reference proteome</keyword>
<feature type="region of interest" description="Disordered" evidence="1">
    <location>
        <begin position="1456"/>
        <end position="1482"/>
    </location>
</feature>
<dbReference type="Pfam" id="PF17803">
    <property type="entry name" value="Cadherin_4"/>
    <property type="match status" value="10"/>
</dbReference>
<organism evidence="3 4">
    <name type="scientific">Pedobacter miscanthi</name>
    <dbReference type="NCBI Taxonomy" id="2259170"/>
    <lineage>
        <taxon>Bacteria</taxon>
        <taxon>Pseudomonadati</taxon>
        <taxon>Bacteroidota</taxon>
        <taxon>Sphingobacteriia</taxon>
        <taxon>Sphingobacteriales</taxon>
        <taxon>Sphingobacteriaceae</taxon>
        <taxon>Pedobacter</taxon>
    </lineage>
</organism>
<feature type="compositionally biased region" description="Polar residues" evidence="1">
    <location>
        <begin position="1796"/>
        <end position="1807"/>
    </location>
</feature>
<dbReference type="InterPro" id="IPR051561">
    <property type="entry name" value="FRAS1_ECM"/>
</dbReference>
<dbReference type="Gene3D" id="2.60.120.260">
    <property type="entry name" value="Galactose-binding domain-like"/>
    <property type="match status" value="1"/>
</dbReference>
<dbReference type="InterPro" id="IPR041690">
    <property type="entry name" value="Cadherin_5"/>
</dbReference>
<dbReference type="Gene3D" id="2.60.40.1200">
    <property type="match status" value="13"/>
</dbReference>
<evidence type="ECO:0000313" key="4">
    <source>
        <dbReference type="Proteomes" id="UP000252081"/>
    </source>
</evidence>
<dbReference type="RefSeq" id="WP_113947201.1">
    <property type="nucleotide sequence ID" value="NZ_QNQU01000002.1"/>
</dbReference>
<dbReference type="SMART" id="SM00736">
    <property type="entry name" value="CADG"/>
    <property type="match status" value="2"/>
</dbReference>
<dbReference type="GO" id="GO:0009653">
    <property type="term" value="P:anatomical structure morphogenesis"/>
    <property type="evidence" value="ECO:0007669"/>
    <property type="project" value="TreeGrafter"/>
</dbReference>